<dbReference type="Pfam" id="PF20233">
    <property type="entry name" value="DUF6590"/>
    <property type="match status" value="1"/>
</dbReference>
<dbReference type="EMBL" id="JAKLMC020000048">
    <property type="protein sequence ID" value="KAK5948389.1"/>
    <property type="molecule type" value="Genomic_DNA"/>
</dbReference>
<feature type="compositionally biased region" description="Acidic residues" evidence="1">
    <location>
        <begin position="250"/>
        <end position="263"/>
    </location>
</feature>
<proteinExistence type="predicted"/>
<dbReference type="InterPro" id="IPR046497">
    <property type="entry name" value="DUF6590"/>
</dbReference>
<comment type="caution">
    <text evidence="3">The sequence shown here is derived from an EMBL/GenBank/DDBJ whole genome shotgun (WGS) entry which is preliminary data.</text>
</comment>
<feature type="region of interest" description="Disordered" evidence="1">
    <location>
        <begin position="232"/>
        <end position="274"/>
    </location>
</feature>
<dbReference type="AlphaFoldDB" id="A0AAN8E7Z3"/>
<feature type="region of interest" description="Disordered" evidence="1">
    <location>
        <begin position="673"/>
        <end position="698"/>
    </location>
</feature>
<gene>
    <name evidence="3" type="ORF">OHC33_010563</name>
</gene>
<dbReference type="Proteomes" id="UP001316803">
    <property type="component" value="Unassembled WGS sequence"/>
</dbReference>
<organism evidence="3 4">
    <name type="scientific">Knufia fluminis</name>
    <dbReference type="NCBI Taxonomy" id="191047"/>
    <lineage>
        <taxon>Eukaryota</taxon>
        <taxon>Fungi</taxon>
        <taxon>Dikarya</taxon>
        <taxon>Ascomycota</taxon>
        <taxon>Pezizomycotina</taxon>
        <taxon>Eurotiomycetes</taxon>
        <taxon>Chaetothyriomycetidae</taxon>
        <taxon>Chaetothyriales</taxon>
        <taxon>Trichomeriaceae</taxon>
        <taxon>Knufia</taxon>
    </lineage>
</organism>
<reference evidence="3 4" key="1">
    <citation type="submission" date="2022-12" db="EMBL/GenBank/DDBJ databases">
        <title>Genomic features and morphological characterization of a novel Knufia sp. strain isolated from spacecraft assembly facility.</title>
        <authorList>
            <person name="Teixeira M."/>
            <person name="Chander A.M."/>
            <person name="Stajich J.E."/>
            <person name="Venkateswaran K."/>
        </authorList>
    </citation>
    <scope>NUCLEOTIDE SEQUENCE [LARGE SCALE GENOMIC DNA]</scope>
    <source>
        <strain evidence="3 4">FJI-L2-BK-P2</strain>
    </source>
</reference>
<evidence type="ECO:0000313" key="3">
    <source>
        <dbReference type="EMBL" id="KAK5948389.1"/>
    </source>
</evidence>
<evidence type="ECO:0000259" key="2">
    <source>
        <dbReference type="Pfam" id="PF20233"/>
    </source>
</evidence>
<feature type="domain" description="DUF6590" evidence="2">
    <location>
        <begin position="840"/>
        <end position="993"/>
    </location>
</feature>
<protein>
    <recommendedName>
        <fullName evidence="2">DUF6590 domain-containing protein</fullName>
    </recommendedName>
</protein>
<evidence type="ECO:0000313" key="4">
    <source>
        <dbReference type="Proteomes" id="UP001316803"/>
    </source>
</evidence>
<accession>A0AAN8E7Z3</accession>
<keyword evidence="4" id="KW-1185">Reference proteome</keyword>
<evidence type="ECO:0000256" key="1">
    <source>
        <dbReference type="SAM" id="MobiDB-lite"/>
    </source>
</evidence>
<sequence>MSSTYTRSGTITIDKSRPMSIHLREVFSRRQGRKSSRQKSELREITPTFPDQEQSRFDDLRRLIESGLPRYLRKHKTKITVLNIQQCGFSVAEIARRLGVLVSCNSSAVNTVWRYFERRDIVDELRPQNTLLPAFDVLVIETTLLAAGSRDVQISARDWDATNVTQARSACGILLRRPKENGFAYSTLSGLITIEPEPGKFAHYGLTTGHFCEDDDDFTPFDATAGCHEKKGDGAGALIDSDHPPRDSESDNSDTDSVADSDEACSTVPESPEDSHFENIASYYSSDHPSQWADFGRVRTTSYQSSGSNHDWALIELDFDPRQARLYNCAPLWTIPRLPYPTQLTQYLGSESLATGNRQSVGVAMTRLGHEPSWGQLERGTVRVMLASTMQFVDAYRVSMENTKGLAIGDSGAWVFAAQKGEVIGSVIGLDAFQKILVMPIDACLQAIKEDLRATSVKLYYAGDYGSPPKPEPVLFEHGGSVQLELETPIGSRARHTPRLATTFKRPTETAVQRSGGRHAVQQPPMSSKLMAFTQLDTRTECAAYCKQDPGIWREDVAILRHSAIEALHKNRYSTARRFAERWLLLSRVQRMELAPDLAQQWLERVVHRTDSKTGFDQDIDDLIVVLTHAAESPMSTKTTTTATLAKENMASAVARSALPKLPNRFPYSRLHEPSEGVLSSTPRTVPRHFSGLRTRPDTSHYADTMTMATGISAAPYAYRENPDMSTSLHWDDGFLEDSTYGSQYLSAATSEPGFSVTPGSSDASKSVIASPAASMSTLLSDDAIIESMDLPPLIKNSRAIGHEKDQLGPRPGSLAGYGKYGQKDELNKSYYVRKGQQARAFFVRGRVFAMVWHENSGKSEGPNQSKVSRKLDKPFHTNTVTTNGVQIFSHLRRFVIVKPRNGYCWAIPINSYGDSGLVNKQMSTQEQLAHTIIYDDQNKPQSIKNEPKLLKSPIAVKMAKGETLSWTSRLHFDRPQSIDWNIKVKDLGMIEGKVHLRNLVVYFQSEFKQDEDTSVLEEVEEEE</sequence>
<feature type="compositionally biased region" description="Basic and acidic residues" evidence="1">
    <location>
        <begin position="240"/>
        <end position="249"/>
    </location>
</feature>
<name>A0AAN8E7Z3_9EURO</name>